<name>T1GYI7_MEGSC</name>
<dbReference type="PANTHER" id="PTHR11216:SF176">
    <property type="entry name" value="EPIDERMAL GROWTH FACTOR RECEPTOR PATHWAY SUBSTRATE CLONE 15, ISOFORM A"/>
    <property type="match status" value="1"/>
</dbReference>
<dbReference type="InterPro" id="IPR011992">
    <property type="entry name" value="EF-hand-dom_pair"/>
</dbReference>
<accession>T1GYI7</accession>
<evidence type="ECO:0000313" key="3">
    <source>
        <dbReference type="Proteomes" id="UP000015102"/>
    </source>
</evidence>
<dbReference type="SMART" id="SM00027">
    <property type="entry name" value="EH"/>
    <property type="match status" value="1"/>
</dbReference>
<reference evidence="3" key="1">
    <citation type="submission" date="2013-02" db="EMBL/GenBank/DDBJ databases">
        <authorList>
            <person name="Hughes D."/>
        </authorList>
    </citation>
    <scope>NUCLEOTIDE SEQUENCE</scope>
    <source>
        <strain>Durham</strain>
        <strain evidence="3">NC isolate 2 -- Noor lab</strain>
    </source>
</reference>
<dbReference type="EMBL" id="CAQQ02197075">
    <property type="status" value="NOT_ANNOTATED_CDS"/>
    <property type="molecule type" value="Genomic_DNA"/>
</dbReference>
<dbReference type="GO" id="GO:0016197">
    <property type="term" value="P:endosomal transport"/>
    <property type="evidence" value="ECO:0007669"/>
    <property type="project" value="TreeGrafter"/>
</dbReference>
<dbReference type="AlphaFoldDB" id="T1GYI7"/>
<dbReference type="Gene3D" id="1.10.238.10">
    <property type="entry name" value="EF-hand"/>
    <property type="match status" value="1"/>
</dbReference>
<evidence type="ECO:0000259" key="1">
    <source>
        <dbReference type="PROSITE" id="PS50031"/>
    </source>
</evidence>
<dbReference type="HOGENOM" id="CLU_173425_0_0_1"/>
<dbReference type="CDD" id="cd00052">
    <property type="entry name" value="EH"/>
    <property type="match status" value="1"/>
</dbReference>
<evidence type="ECO:0000313" key="2">
    <source>
        <dbReference type="EnsemblMetazoa" id="MESCA008916-PA"/>
    </source>
</evidence>
<dbReference type="STRING" id="36166.T1GYI7"/>
<keyword evidence="3" id="KW-1185">Reference proteome</keyword>
<dbReference type="PROSITE" id="PS50031">
    <property type="entry name" value="EH"/>
    <property type="match status" value="1"/>
</dbReference>
<dbReference type="GO" id="GO:0030132">
    <property type="term" value="C:clathrin coat of coated pit"/>
    <property type="evidence" value="ECO:0007669"/>
    <property type="project" value="TreeGrafter"/>
</dbReference>
<dbReference type="GO" id="GO:0006897">
    <property type="term" value="P:endocytosis"/>
    <property type="evidence" value="ECO:0007669"/>
    <property type="project" value="TreeGrafter"/>
</dbReference>
<dbReference type="SUPFAM" id="SSF47473">
    <property type="entry name" value="EF-hand"/>
    <property type="match status" value="1"/>
</dbReference>
<dbReference type="PANTHER" id="PTHR11216">
    <property type="entry name" value="EH DOMAIN"/>
    <property type="match status" value="1"/>
</dbReference>
<protein>
    <recommendedName>
        <fullName evidence="1">EH domain-containing protein</fullName>
    </recommendedName>
</protein>
<dbReference type="InterPro" id="IPR000261">
    <property type="entry name" value="EH_dom"/>
</dbReference>
<dbReference type="GO" id="GO:0045296">
    <property type="term" value="F:cadherin binding"/>
    <property type="evidence" value="ECO:0007669"/>
    <property type="project" value="TreeGrafter"/>
</dbReference>
<proteinExistence type="predicted"/>
<reference evidence="2" key="2">
    <citation type="submission" date="2015-06" db="UniProtKB">
        <authorList>
            <consortium name="EnsemblMetazoa"/>
        </authorList>
    </citation>
    <scope>IDENTIFICATION</scope>
</reference>
<sequence length="102" mass="11110">MALPNPIQVAGKHNAVYELYYKHIDPKETGGIEAMVAAKFLKKSGLSDVVLSRIWDLSDPSGKGYLDKSGFYVSLKLVALAQAGQTINMANIFTETQNPPKV</sequence>
<dbReference type="EnsemblMetazoa" id="MESCA008916-RA">
    <property type="protein sequence ID" value="MESCA008916-PA"/>
    <property type="gene ID" value="MESCA008916"/>
</dbReference>
<feature type="domain" description="EH" evidence="1">
    <location>
        <begin position="13"/>
        <end position="102"/>
    </location>
</feature>
<dbReference type="Proteomes" id="UP000015102">
    <property type="component" value="Unassembled WGS sequence"/>
</dbReference>
<organism evidence="2 3">
    <name type="scientific">Megaselia scalaris</name>
    <name type="common">Humpbacked fly</name>
    <name type="synonym">Phora scalaris</name>
    <dbReference type="NCBI Taxonomy" id="36166"/>
    <lineage>
        <taxon>Eukaryota</taxon>
        <taxon>Metazoa</taxon>
        <taxon>Ecdysozoa</taxon>
        <taxon>Arthropoda</taxon>
        <taxon>Hexapoda</taxon>
        <taxon>Insecta</taxon>
        <taxon>Pterygota</taxon>
        <taxon>Neoptera</taxon>
        <taxon>Endopterygota</taxon>
        <taxon>Diptera</taxon>
        <taxon>Brachycera</taxon>
        <taxon>Muscomorpha</taxon>
        <taxon>Platypezoidea</taxon>
        <taxon>Phoridae</taxon>
        <taxon>Megaseliini</taxon>
        <taxon>Megaselia</taxon>
    </lineage>
</organism>
<dbReference type="OMA" id="ANIFTET"/>
<dbReference type="Pfam" id="PF12763">
    <property type="entry name" value="EH"/>
    <property type="match status" value="1"/>
</dbReference>